<protein>
    <recommendedName>
        <fullName evidence="4">N-acetyltransferase domain-containing protein</fullName>
    </recommendedName>
</protein>
<dbReference type="CDD" id="cd04301">
    <property type="entry name" value="NAT_SF"/>
    <property type="match status" value="1"/>
</dbReference>
<dbReference type="RefSeq" id="WP_343843860.1">
    <property type="nucleotide sequence ID" value="NZ_BAAAEI010000006.1"/>
</dbReference>
<dbReference type="Pfam" id="PF00583">
    <property type="entry name" value="Acetyltransf_1"/>
    <property type="match status" value="1"/>
</dbReference>
<dbReference type="PANTHER" id="PTHR43877:SF2">
    <property type="entry name" value="AMINOALKYLPHOSPHONATE N-ACETYLTRANSFERASE-RELATED"/>
    <property type="match status" value="1"/>
</dbReference>
<feature type="region of interest" description="Disordered" evidence="3">
    <location>
        <begin position="1"/>
        <end position="20"/>
    </location>
</feature>
<dbReference type="SUPFAM" id="SSF55729">
    <property type="entry name" value="Acyl-CoA N-acyltransferases (Nat)"/>
    <property type="match status" value="1"/>
</dbReference>
<dbReference type="PANTHER" id="PTHR43877">
    <property type="entry name" value="AMINOALKYLPHOSPHONATE N-ACETYLTRANSFERASE-RELATED-RELATED"/>
    <property type="match status" value="1"/>
</dbReference>
<evidence type="ECO:0000259" key="4">
    <source>
        <dbReference type="PROSITE" id="PS51186"/>
    </source>
</evidence>
<dbReference type="InterPro" id="IPR000182">
    <property type="entry name" value="GNAT_dom"/>
</dbReference>
<dbReference type="PROSITE" id="PS51186">
    <property type="entry name" value="GNAT"/>
    <property type="match status" value="1"/>
</dbReference>
<evidence type="ECO:0000313" key="5">
    <source>
        <dbReference type="EMBL" id="GAA0352308.1"/>
    </source>
</evidence>
<dbReference type="InterPro" id="IPR050832">
    <property type="entry name" value="Bact_Acetyltransf"/>
</dbReference>
<evidence type="ECO:0000256" key="2">
    <source>
        <dbReference type="ARBA" id="ARBA00023315"/>
    </source>
</evidence>
<accession>A0ABP3GUT8</accession>
<evidence type="ECO:0000256" key="1">
    <source>
        <dbReference type="ARBA" id="ARBA00022679"/>
    </source>
</evidence>
<dbReference type="Gene3D" id="3.40.630.30">
    <property type="match status" value="1"/>
</dbReference>
<dbReference type="InterPro" id="IPR016181">
    <property type="entry name" value="Acyl_CoA_acyltransferase"/>
</dbReference>
<name>A0ABP3GUT8_9ALTE</name>
<reference evidence="6" key="1">
    <citation type="journal article" date="2019" name="Int. J. Syst. Evol. Microbiol.">
        <title>The Global Catalogue of Microorganisms (GCM) 10K type strain sequencing project: providing services to taxonomists for standard genome sequencing and annotation.</title>
        <authorList>
            <consortium name="The Broad Institute Genomics Platform"/>
            <consortium name="The Broad Institute Genome Sequencing Center for Infectious Disease"/>
            <person name="Wu L."/>
            <person name="Ma J."/>
        </authorList>
    </citation>
    <scope>NUCLEOTIDE SEQUENCE [LARGE SCALE GENOMIC DNA]</scope>
    <source>
        <strain evidence="6">JCM 13378</strain>
    </source>
</reference>
<comment type="caution">
    <text evidence="5">The sequence shown here is derived from an EMBL/GenBank/DDBJ whole genome shotgun (WGS) entry which is preliminary data.</text>
</comment>
<dbReference type="Proteomes" id="UP001501757">
    <property type="component" value="Unassembled WGS sequence"/>
</dbReference>
<feature type="domain" description="N-acetyltransferase" evidence="4">
    <location>
        <begin position="13"/>
        <end position="170"/>
    </location>
</feature>
<keyword evidence="1" id="KW-0808">Transferase</keyword>
<gene>
    <name evidence="5" type="ORF">GCM10009092_15870</name>
</gene>
<sequence>MNTMNGMNLGQGLNIRPSNPTDKPFLEQLHNSAREDLRYMEGELDYVESIIQMQFRAQTEGYGSQFPNAMYFVVEKQQQPIGKVTIDFGPNEIRIMDIAFIPPARGKGFGEEVMRCLQNAAAQVGVPLTLSVLSTNILAKRLYLRLGFAVQNITPPYEFMAWVPEARKIIV</sequence>
<organism evidence="5 6">
    <name type="scientific">Bowmanella denitrificans</name>
    <dbReference type="NCBI Taxonomy" id="366582"/>
    <lineage>
        <taxon>Bacteria</taxon>
        <taxon>Pseudomonadati</taxon>
        <taxon>Pseudomonadota</taxon>
        <taxon>Gammaproteobacteria</taxon>
        <taxon>Alteromonadales</taxon>
        <taxon>Alteromonadaceae</taxon>
        <taxon>Bowmanella</taxon>
    </lineage>
</organism>
<evidence type="ECO:0000256" key="3">
    <source>
        <dbReference type="SAM" id="MobiDB-lite"/>
    </source>
</evidence>
<keyword evidence="6" id="KW-1185">Reference proteome</keyword>
<proteinExistence type="predicted"/>
<dbReference type="EMBL" id="BAAAEI010000006">
    <property type="protein sequence ID" value="GAA0352308.1"/>
    <property type="molecule type" value="Genomic_DNA"/>
</dbReference>
<keyword evidence="2" id="KW-0012">Acyltransferase</keyword>
<evidence type="ECO:0000313" key="6">
    <source>
        <dbReference type="Proteomes" id="UP001501757"/>
    </source>
</evidence>